<comment type="caution">
    <text evidence="2">The sequence shown here is derived from an EMBL/GenBank/DDBJ whole genome shotgun (WGS) entry which is preliminary data.</text>
</comment>
<dbReference type="SUPFAM" id="SSF49785">
    <property type="entry name" value="Galactose-binding domain-like"/>
    <property type="match status" value="1"/>
</dbReference>
<evidence type="ECO:0000259" key="1">
    <source>
        <dbReference type="Pfam" id="PF04577"/>
    </source>
</evidence>
<dbReference type="EMBL" id="JAMZEJ010000012">
    <property type="protein sequence ID" value="MCQ8242487.1"/>
    <property type="molecule type" value="Genomic_DNA"/>
</dbReference>
<organism evidence="2 3">
    <name type="scientific">Rhizosaccharibacter radicis</name>
    <dbReference type="NCBI Taxonomy" id="2782605"/>
    <lineage>
        <taxon>Bacteria</taxon>
        <taxon>Pseudomonadati</taxon>
        <taxon>Pseudomonadota</taxon>
        <taxon>Alphaproteobacteria</taxon>
        <taxon>Acetobacterales</taxon>
        <taxon>Acetobacteraceae</taxon>
        <taxon>Rhizosaccharibacter</taxon>
    </lineage>
</organism>
<gene>
    <name evidence="2" type="ORF">NFI88_16790</name>
</gene>
<dbReference type="Gene3D" id="2.60.120.260">
    <property type="entry name" value="Galactose-binding domain-like"/>
    <property type="match status" value="1"/>
</dbReference>
<dbReference type="RefSeq" id="WP_422921249.1">
    <property type="nucleotide sequence ID" value="NZ_JAMZEJ010000012.1"/>
</dbReference>
<dbReference type="PANTHER" id="PTHR45713:SF6">
    <property type="entry name" value="F5_8 TYPE C DOMAIN-CONTAINING PROTEIN"/>
    <property type="match status" value="1"/>
</dbReference>
<dbReference type="PANTHER" id="PTHR45713">
    <property type="entry name" value="FTP DOMAIN-CONTAINING PROTEIN"/>
    <property type="match status" value="1"/>
</dbReference>
<evidence type="ECO:0000313" key="3">
    <source>
        <dbReference type="Proteomes" id="UP001524547"/>
    </source>
</evidence>
<name>A0ABT1W2U4_9PROT</name>
<feature type="domain" description="Glycosyltransferase 61 catalytic" evidence="1">
    <location>
        <begin position="97"/>
        <end position="272"/>
    </location>
</feature>
<proteinExistence type="predicted"/>
<reference evidence="2 3" key="1">
    <citation type="submission" date="2022-06" db="EMBL/GenBank/DDBJ databases">
        <title>Rhizosaccharibacter gen. nov. sp. nov. KSS12, endophytic bacteria isolated from sugarcane.</title>
        <authorList>
            <person name="Pitiwittayakul N."/>
        </authorList>
    </citation>
    <scope>NUCLEOTIDE SEQUENCE [LARGE SCALE GENOMIC DNA]</scope>
    <source>
        <strain evidence="2 3">KSS12</strain>
    </source>
</reference>
<protein>
    <submittedName>
        <fullName evidence="2">Glycosyltransferase 61 family protein</fullName>
    </submittedName>
</protein>
<keyword evidence="3" id="KW-1185">Reference proteome</keyword>
<dbReference type="InterPro" id="IPR051941">
    <property type="entry name" value="BG_Antigen-Binding_Lectin"/>
</dbReference>
<dbReference type="InterPro" id="IPR049625">
    <property type="entry name" value="Glyco_transf_61_cat"/>
</dbReference>
<dbReference type="InterPro" id="IPR008979">
    <property type="entry name" value="Galactose-bd-like_sf"/>
</dbReference>
<accession>A0ABT1W2U4</accession>
<sequence>MTPFTRCRSFSGGSTVVDSNPPVLTLYDTMYIPFGDPRSRAGIFDHGQKLILQSWYFRGAIPSEEDRNIWTPYSLKEMSLVVEDSDCVYGGWLHEHYGHFILSSLSRFWNHRLINPSTKVVVHSLKPLEHWFKQAWFIAIIDALGIDRSQLLRLDQPTRFRSLILAGPAFQEECFAHKVFARSMNDLGKRITAESKIADLDNTPVYFSKVRLDSGVQKIYNESDICDILERNGVRIVFPEAMSLLEQVTLWYSERTFISFMGSSLYTSIFAPGKDILNISPTSTIPSSYSLIDTINEARTIYLSLNTNIVNNMGAGNGFHTNFRITDPAKVGECILRIVDMKERARANAAHVPVWPRNGFWRPNDTDKSENGLVNLALRCIGNQSSVHPWTTREAGETTNGSLSGDFNFHTELEFGAWWEVDLLQEAYIHRIRVFNRSDDQQDQCSRFLITVRDYDGLTVASHRQDNPISFGGVDADPFVWILSSPVMGRIVRIEILTKGYLHLEQVEVLGTMTQTGMAD</sequence>
<dbReference type="Proteomes" id="UP001524547">
    <property type="component" value="Unassembled WGS sequence"/>
</dbReference>
<dbReference type="Pfam" id="PF04577">
    <property type="entry name" value="Glyco_transf_61"/>
    <property type="match status" value="1"/>
</dbReference>
<evidence type="ECO:0000313" key="2">
    <source>
        <dbReference type="EMBL" id="MCQ8242487.1"/>
    </source>
</evidence>